<evidence type="ECO:0000313" key="1">
    <source>
        <dbReference type="EMBL" id="GLB66505.1"/>
    </source>
</evidence>
<dbReference type="InterPro" id="IPR016155">
    <property type="entry name" value="Mopterin_synth/thiamin_S_b"/>
</dbReference>
<comment type="caution">
    <text evidence="1">The sequence shown here is derived from an EMBL/GenBank/DDBJ whole genome shotgun (WGS) entry which is preliminary data.</text>
</comment>
<evidence type="ECO:0000313" key="2">
    <source>
        <dbReference type="Proteomes" id="UP001209654"/>
    </source>
</evidence>
<dbReference type="SUPFAM" id="SSF54285">
    <property type="entry name" value="MoaD/ThiS"/>
    <property type="match status" value="1"/>
</dbReference>
<dbReference type="PANTHER" id="PTHR38031">
    <property type="entry name" value="SULFUR CARRIER PROTEIN SLR0821-RELATED"/>
    <property type="match status" value="1"/>
</dbReference>
<dbReference type="InterPro" id="IPR012675">
    <property type="entry name" value="Beta-grasp_dom_sf"/>
</dbReference>
<dbReference type="EMBL" id="BRVS01000004">
    <property type="protein sequence ID" value="GLB66505.1"/>
    <property type="molecule type" value="Genomic_DNA"/>
</dbReference>
<evidence type="ECO:0008006" key="3">
    <source>
        <dbReference type="Google" id="ProtNLM"/>
    </source>
</evidence>
<organism evidence="1 2">
    <name type="scientific">Arthrobacter mangrovi</name>
    <dbReference type="NCBI Taxonomy" id="2966350"/>
    <lineage>
        <taxon>Bacteria</taxon>
        <taxon>Bacillati</taxon>
        <taxon>Actinomycetota</taxon>
        <taxon>Actinomycetes</taxon>
        <taxon>Micrococcales</taxon>
        <taxon>Micrococcaceae</taxon>
        <taxon>Arthrobacter</taxon>
    </lineage>
</organism>
<gene>
    <name evidence="1" type="ORF">AHIS1636_09440</name>
</gene>
<dbReference type="InterPro" id="IPR003749">
    <property type="entry name" value="ThiS/MoaD-like"/>
</dbReference>
<dbReference type="Pfam" id="PF02597">
    <property type="entry name" value="ThiS"/>
    <property type="match status" value="1"/>
</dbReference>
<keyword evidence="2" id="KW-1185">Reference proteome</keyword>
<dbReference type="Proteomes" id="UP001209654">
    <property type="component" value="Unassembled WGS sequence"/>
</dbReference>
<dbReference type="InterPro" id="IPR052045">
    <property type="entry name" value="Sulfur_Carrier/Prot_Modifier"/>
</dbReference>
<protein>
    <recommendedName>
        <fullName evidence="3">Molybdopterin synthase sulfur carrier subunit</fullName>
    </recommendedName>
</protein>
<sequence>MAEEEARSVTVVVPSLLAKVMDDQRELQVGLEEPATVAGVLDRLAADYPVFGRRVRNELGDIRRYVNLYVDGEDIRGLDGTGTHLRPGQELLIIQSVAGG</sequence>
<dbReference type="RefSeq" id="WP_264794658.1">
    <property type="nucleotide sequence ID" value="NZ_BRVS01000004.1"/>
</dbReference>
<accession>A0ABQ5MRZ6</accession>
<dbReference type="PANTHER" id="PTHR38031:SF1">
    <property type="entry name" value="SULFUR CARRIER PROTEIN CYSO"/>
    <property type="match status" value="1"/>
</dbReference>
<proteinExistence type="predicted"/>
<dbReference type="Gene3D" id="3.10.20.30">
    <property type="match status" value="1"/>
</dbReference>
<name>A0ABQ5MRZ6_9MICC</name>
<reference evidence="1 2" key="1">
    <citation type="journal article" date="2023" name="Int. J. Syst. Evol. Microbiol.">
        <title>Arthrobacter mangrovi sp. nov., an actinobacterium isolated from the rhizosphere of a mangrove.</title>
        <authorList>
            <person name="Hamada M."/>
            <person name="Saitou S."/>
            <person name="Enomoto N."/>
            <person name="Nanri K."/>
            <person name="Hidaka K."/>
            <person name="Miura T."/>
            <person name="Tamura T."/>
        </authorList>
    </citation>
    <scope>NUCLEOTIDE SEQUENCE [LARGE SCALE GENOMIC DNA]</scope>
    <source>
        <strain evidence="1 2">NBRC 112813</strain>
    </source>
</reference>